<keyword evidence="1 4" id="KW-0378">Hydrolase</keyword>
<comment type="cofactor">
    <cofactor evidence="2">
        <name>Mn(2+)</name>
        <dbReference type="ChEBI" id="CHEBI:29035"/>
    </cofactor>
    <text evidence="2">The Mn(2+) ion enhances activity.</text>
</comment>
<keyword evidence="5" id="KW-1185">Reference proteome</keyword>
<feature type="binding site" evidence="2">
    <location>
        <position position="143"/>
    </location>
    <ligand>
        <name>Mn(2+)</name>
        <dbReference type="ChEBI" id="CHEBI:29035"/>
        <label>2</label>
    </ligand>
</feature>
<feature type="binding site" evidence="2">
    <location>
        <position position="110"/>
    </location>
    <ligand>
        <name>Mn(2+)</name>
        <dbReference type="ChEBI" id="CHEBI:29035"/>
        <label>2</label>
    </ligand>
</feature>
<dbReference type="InterPro" id="IPR036264">
    <property type="entry name" value="Bact_exopeptidase_dim_dom"/>
</dbReference>
<feature type="binding site" evidence="2">
    <location>
        <position position="108"/>
    </location>
    <ligand>
        <name>Mn(2+)</name>
        <dbReference type="ChEBI" id="CHEBI:29035"/>
        <label>2</label>
    </ligand>
</feature>
<dbReference type="EMBL" id="CP021409">
    <property type="protein sequence ID" value="ATI44004.1"/>
    <property type="molecule type" value="Genomic_DNA"/>
</dbReference>
<dbReference type="FunFam" id="3.30.70.360:FF:000001">
    <property type="entry name" value="N-acetyldiaminopimelate deacetylase"/>
    <property type="match status" value="1"/>
</dbReference>
<dbReference type="AlphaFoldDB" id="A0A291M522"/>
<dbReference type="Pfam" id="PF01546">
    <property type="entry name" value="Peptidase_M20"/>
    <property type="match status" value="1"/>
</dbReference>
<feature type="binding site" evidence="2">
    <location>
        <position position="367"/>
    </location>
    <ligand>
        <name>Mn(2+)</name>
        <dbReference type="ChEBI" id="CHEBI:29035"/>
        <label>2</label>
    </ligand>
</feature>
<dbReference type="Pfam" id="PF07687">
    <property type="entry name" value="M20_dimer"/>
    <property type="match status" value="1"/>
</dbReference>
<accession>A0A291M522</accession>
<dbReference type="GO" id="GO:0050118">
    <property type="term" value="F:N-acetyldiaminopimelate deacetylase activity"/>
    <property type="evidence" value="ECO:0007669"/>
    <property type="project" value="UniProtKB-ARBA"/>
</dbReference>
<proteinExistence type="predicted"/>
<evidence type="ECO:0000256" key="1">
    <source>
        <dbReference type="ARBA" id="ARBA00022801"/>
    </source>
</evidence>
<dbReference type="PIRSF" id="PIRSF005962">
    <property type="entry name" value="Pept_M20D_amidohydro"/>
    <property type="match status" value="1"/>
</dbReference>
<sequence length="398" mass="42490">MSHATNLVPEIDAITAEITEELIGIRRWMHQNPELGFEEVKTSAMIREELEKAGVSFTAGYGETGICATIGDGSGPVIALRGDFDALPIHETGTPDYVSTVPGKMHACGHDAHTAILLGVVRVLSRLGALPGRAMFIFQPAEEGLGGARAMLKDGLFEHCDPDIVLGYHNWPLIPAGTIGWHPQTAFASTDPFDIEIRGKSGHGAHPHLARDPIVAGAALVSGLQTIVSRQVAPLSAAVLSIGRIEGGTARNQIPDTLRLEGTTRSQDPAVRDQIRAAIETQCAGVAAQFGVEITPIFHTGVPAVVNDRTILDPVLDATRKIIGAENVIELPEGSMGSEDFAEFSSRKPAAHLRIGSRLEHHRTMLHRSDFDLDEACIPTAVRALSLAMLELMAAPPK</sequence>
<feature type="binding site" evidence="2">
    <location>
        <position position="169"/>
    </location>
    <ligand>
        <name>Mn(2+)</name>
        <dbReference type="ChEBI" id="CHEBI:29035"/>
        <label>2</label>
    </ligand>
</feature>
<evidence type="ECO:0000313" key="5">
    <source>
        <dbReference type="Proteomes" id="UP000219050"/>
    </source>
</evidence>
<dbReference type="GO" id="GO:0046872">
    <property type="term" value="F:metal ion binding"/>
    <property type="evidence" value="ECO:0007669"/>
    <property type="project" value="UniProtKB-KW"/>
</dbReference>
<dbReference type="KEGG" id="cmag:CBW24_17840"/>
<dbReference type="SUPFAM" id="SSF53187">
    <property type="entry name" value="Zn-dependent exopeptidases"/>
    <property type="match status" value="1"/>
</dbReference>
<organism evidence="4 5">
    <name type="scientific">Pacificitalea manganoxidans</name>
    <dbReference type="NCBI Taxonomy" id="1411902"/>
    <lineage>
        <taxon>Bacteria</taxon>
        <taxon>Pseudomonadati</taxon>
        <taxon>Pseudomonadota</taxon>
        <taxon>Alphaproteobacteria</taxon>
        <taxon>Rhodobacterales</taxon>
        <taxon>Paracoccaceae</taxon>
        <taxon>Pacificitalea</taxon>
    </lineage>
</organism>
<dbReference type="Gene3D" id="3.30.70.360">
    <property type="match status" value="1"/>
</dbReference>
<keyword evidence="4" id="KW-0614">Plasmid</keyword>
<reference evidence="4 5" key="1">
    <citation type="submission" date="2017-05" db="EMBL/GenBank/DDBJ databases">
        <title>Comparative genomic and metabolic analysis of manganese-oxidizing mechanisms in Celeribater manganoxidans DY25T: its adaption to the environment of polymetallic nodule.</title>
        <authorList>
            <person name="Wang X."/>
        </authorList>
    </citation>
    <scope>NUCLEOTIDE SEQUENCE [LARGE SCALE GENOMIC DNA]</scope>
    <source>
        <strain evidence="4 5">DY25</strain>
        <plasmid evidence="5">pdy25-e</plasmid>
    </source>
</reference>
<dbReference type="PANTHER" id="PTHR11014">
    <property type="entry name" value="PEPTIDASE M20 FAMILY MEMBER"/>
    <property type="match status" value="1"/>
</dbReference>
<dbReference type="PANTHER" id="PTHR11014:SF63">
    <property type="entry name" value="METALLOPEPTIDASE, PUTATIVE (AFU_ORTHOLOGUE AFUA_6G09600)-RELATED"/>
    <property type="match status" value="1"/>
</dbReference>
<evidence type="ECO:0000313" key="4">
    <source>
        <dbReference type="EMBL" id="ATI44004.1"/>
    </source>
</evidence>
<dbReference type="OrthoDB" id="9777385at2"/>
<feature type="domain" description="Peptidase M20 dimerisation" evidence="3">
    <location>
        <begin position="193"/>
        <end position="284"/>
    </location>
</feature>
<keyword evidence="2" id="KW-0464">Manganese</keyword>
<keyword evidence="2" id="KW-0479">Metal-binding</keyword>
<dbReference type="RefSeq" id="WP_088664849.1">
    <property type="nucleotide sequence ID" value="NZ_CP021409.1"/>
</dbReference>
<dbReference type="NCBIfam" id="TIGR01891">
    <property type="entry name" value="amidohydrolases"/>
    <property type="match status" value="1"/>
</dbReference>
<dbReference type="InterPro" id="IPR002933">
    <property type="entry name" value="Peptidase_M20"/>
</dbReference>
<gene>
    <name evidence="4" type="ORF">CBW24_17840</name>
</gene>
<geneLocation type="plasmid" evidence="5">
    <name>pdy25-e</name>
</geneLocation>
<dbReference type="SUPFAM" id="SSF55031">
    <property type="entry name" value="Bacterial exopeptidase dimerisation domain"/>
    <property type="match status" value="1"/>
</dbReference>
<evidence type="ECO:0000259" key="3">
    <source>
        <dbReference type="Pfam" id="PF07687"/>
    </source>
</evidence>
<protein>
    <submittedName>
        <fullName evidence="4">Amidohydrolase</fullName>
    </submittedName>
</protein>
<dbReference type="GO" id="GO:0019877">
    <property type="term" value="P:diaminopimelate biosynthetic process"/>
    <property type="evidence" value="ECO:0007669"/>
    <property type="project" value="UniProtKB-ARBA"/>
</dbReference>
<dbReference type="Gene3D" id="3.40.630.10">
    <property type="entry name" value="Zn peptidases"/>
    <property type="match status" value="1"/>
</dbReference>
<dbReference type="InterPro" id="IPR017439">
    <property type="entry name" value="Amidohydrolase"/>
</dbReference>
<dbReference type="InterPro" id="IPR011650">
    <property type="entry name" value="Peptidase_M20_dimer"/>
</dbReference>
<name>A0A291M522_9RHOB</name>
<dbReference type="Proteomes" id="UP000219050">
    <property type="component" value="Plasmid pDY25-E"/>
</dbReference>
<evidence type="ECO:0000256" key="2">
    <source>
        <dbReference type="PIRSR" id="PIRSR005962-1"/>
    </source>
</evidence>